<feature type="domain" description="4Fe-4S ferredoxin-type" evidence="4">
    <location>
        <begin position="337"/>
        <end position="366"/>
    </location>
</feature>
<dbReference type="GO" id="GO:0051536">
    <property type="term" value="F:iron-sulfur cluster binding"/>
    <property type="evidence" value="ECO:0007669"/>
    <property type="project" value="UniProtKB-KW"/>
</dbReference>
<dbReference type="GO" id="GO:0046872">
    <property type="term" value="F:metal ion binding"/>
    <property type="evidence" value="ECO:0007669"/>
    <property type="project" value="UniProtKB-KW"/>
</dbReference>
<dbReference type="PANTHER" id="PTHR43193">
    <property type="match status" value="1"/>
</dbReference>
<proteinExistence type="predicted"/>
<sequence>MKIGIITNHADRRLESDLQTWAIHKTLDAYGTMPYVIHYHPWNGIQKEEVITKGLFKKQVITKELIQEPSSFIHTHVNLLGNAVTLEELYKEDYVLDRYFSILDKEYNKTGEENDAYLLKFVKHGAKKMAYGWYLGGEKAKGNFDDFESLSVQKGGEHTFQKEVSIVNDPLIWIKRKDIERIKDKLPKTKPYLFVDVERKEDSICEFVQKVAKNQQLEIKDIENERNDVTYYLGVAAGATRIVTDSIVGILVAILYEKPFVYLNTGNHKDRILSFLKSMKLLYHVEENWEQEPDEKRFVVREKKGVLNRRIIALRRKSLYDLEETLKITTNEQKVECPISIKRGECYGCFACESVCPEHAIEMQVDKEGFAYPKVDERLCTNCGKCEETCIRKKDMNIMEENYPLFYAVKNRDIETRMKSTSGGVFLELAKEMIENQQGVVVGARYDKNMCVVVDIADTMEEAERFCGIKYSKAQLQGIFVQVKRMLDGGRNILYTGLPCECAGLRSYLGKEYENLFIQEVFCHSAPSPVVFQKYMQYLEKRFHSRVTNFGCRDKRNGWEEKEYSVSIQFENGKELVVNGRRNNYIRAYMNSYLDRPSCSKCAFVKEYRAGDLTVGDFYGVQEMLPQFSDGKGVSIVMINTEKGKKMWEQIQKNFDIEPITLEQGFHKNHKKASPYRNERAELFNQIDKEQINVLLESYNDLKK</sequence>
<dbReference type="PANTHER" id="PTHR43193:SF2">
    <property type="entry name" value="POLYFERREDOXIN PROTEIN FWDF"/>
    <property type="match status" value="1"/>
</dbReference>
<dbReference type="PROSITE" id="PS00198">
    <property type="entry name" value="4FE4S_FER_1"/>
    <property type="match status" value="1"/>
</dbReference>
<evidence type="ECO:0000313" key="6">
    <source>
        <dbReference type="Proteomes" id="UP000823618"/>
    </source>
</evidence>
<dbReference type="Proteomes" id="UP000823618">
    <property type="component" value="Unassembled WGS sequence"/>
</dbReference>
<dbReference type="PROSITE" id="PS51379">
    <property type="entry name" value="4FE4S_FER_2"/>
    <property type="match status" value="2"/>
</dbReference>
<dbReference type="Pfam" id="PF04432">
    <property type="entry name" value="FrhB_FdhB_C"/>
    <property type="match status" value="1"/>
</dbReference>
<evidence type="ECO:0000313" key="5">
    <source>
        <dbReference type="EMBL" id="MBO8462742.1"/>
    </source>
</evidence>
<protein>
    <submittedName>
        <fullName evidence="5">Coenzyme F420 hydrogenase/dehydrogenase, beta subunit C-terminal domain</fullName>
    </submittedName>
</protein>
<name>A0A9D9HYV4_9FIRM</name>
<dbReference type="InterPro" id="IPR017900">
    <property type="entry name" value="4Fe4S_Fe_S_CS"/>
</dbReference>
<evidence type="ECO:0000256" key="2">
    <source>
        <dbReference type="ARBA" id="ARBA00023004"/>
    </source>
</evidence>
<evidence type="ECO:0000256" key="1">
    <source>
        <dbReference type="ARBA" id="ARBA00022723"/>
    </source>
</evidence>
<keyword evidence="2" id="KW-0408">Iron</keyword>
<gene>
    <name evidence="5" type="ORF">IAC13_02285</name>
</gene>
<keyword evidence="1" id="KW-0479">Metal-binding</keyword>
<dbReference type="Pfam" id="PF12838">
    <property type="entry name" value="Fer4_7"/>
    <property type="match status" value="1"/>
</dbReference>
<dbReference type="Gene3D" id="3.30.70.20">
    <property type="match status" value="1"/>
</dbReference>
<dbReference type="EMBL" id="JADIML010000070">
    <property type="protein sequence ID" value="MBO8462742.1"/>
    <property type="molecule type" value="Genomic_DNA"/>
</dbReference>
<dbReference type="InterPro" id="IPR017896">
    <property type="entry name" value="4Fe4S_Fe-S-bd"/>
</dbReference>
<dbReference type="InterPro" id="IPR007525">
    <property type="entry name" value="FrhB_FdhB_C"/>
</dbReference>
<reference evidence="5" key="2">
    <citation type="journal article" date="2021" name="PeerJ">
        <title>Extensive microbial diversity within the chicken gut microbiome revealed by metagenomics and culture.</title>
        <authorList>
            <person name="Gilroy R."/>
            <person name="Ravi A."/>
            <person name="Getino M."/>
            <person name="Pursley I."/>
            <person name="Horton D.L."/>
            <person name="Alikhan N.F."/>
            <person name="Baker D."/>
            <person name="Gharbi K."/>
            <person name="Hall N."/>
            <person name="Watson M."/>
            <person name="Adriaenssens E.M."/>
            <person name="Foster-Nyarko E."/>
            <person name="Jarju S."/>
            <person name="Secka A."/>
            <person name="Antonio M."/>
            <person name="Oren A."/>
            <person name="Chaudhuri R.R."/>
            <person name="La Ragione R."/>
            <person name="Hildebrand F."/>
            <person name="Pallen M.J."/>
        </authorList>
    </citation>
    <scope>NUCLEOTIDE SEQUENCE</scope>
    <source>
        <strain evidence="5">E3-2379</strain>
    </source>
</reference>
<feature type="domain" description="4Fe-4S ferredoxin-type" evidence="4">
    <location>
        <begin position="371"/>
        <end position="401"/>
    </location>
</feature>
<dbReference type="AlphaFoldDB" id="A0A9D9HYV4"/>
<keyword evidence="3" id="KW-0411">Iron-sulfur</keyword>
<evidence type="ECO:0000259" key="4">
    <source>
        <dbReference type="PROSITE" id="PS51379"/>
    </source>
</evidence>
<comment type="caution">
    <text evidence="5">The sequence shown here is derived from an EMBL/GenBank/DDBJ whole genome shotgun (WGS) entry which is preliminary data.</text>
</comment>
<organism evidence="5 6">
    <name type="scientific">Candidatus Scybalomonas excrementavium</name>
    <dbReference type="NCBI Taxonomy" id="2840943"/>
    <lineage>
        <taxon>Bacteria</taxon>
        <taxon>Bacillati</taxon>
        <taxon>Bacillota</taxon>
        <taxon>Clostridia</taxon>
        <taxon>Lachnospirales</taxon>
        <taxon>Lachnospiraceae</taxon>
        <taxon>Lachnospiraceae incertae sedis</taxon>
        <taxon>Candidatus Scybalomonas</taxon>
    </lineage>
</organism>
<accession>A0A9D9HYV4</accession>
<dbReference type="SUPFAM" id="SSF54862">
    <property type="entry name" value="4Fe-4S ferredoxins"/>
    <property type="match status" value="1"/>
</dbReference>
<dbReference type="InterPro" id="IPR052977">
    <property type="entry name" value="Polyferredoxin-like_ET"/>
</dbReference>
<reference evidence="5" key="1">
    <citation type="submission" date="2020-10" db="EMBL/GenBank/DDBJ databases">
        <authorList>
            <person name="Gilroy R."/>
        </authorList>
    </citation>
    <scope>NUCLEOTIDE SEQUENCE</scope>
    <source>
        <strain evidence="5">E3-2379</strain>
    </source>
</reference>
<evidence type="ECO:0000256" key="3">
    <source>
        <dbReference type="ARBA" id="ARBA00023014"/>
    </source>
</evidence>